<proteinExistence type="predicted"/>
<comment type="caution">
    <text evidence="2">The sequence shown here is derived from an EMBL/GenBank/DDBJ whole genome shotgun (WGS) entry which is preliminary data.</text>
</comment>
<feature type="region of interest" description="Disordered" evidence="1">
    <location>
        <begin position="1"/>
        <end position="104"/>
    </location>
</feature>
<dbReference type="OrthoDB" id="2336871at2759"/>
<dbReference type="PANTHER" id="PTHR34587:SF2">
    <property type="entry name" value="G-PROTEIN COUPLED RECEPTORS FAMILY 1 PROFILE DOMAIN-CONTAINING PROTEIN"/>
    <property type="match status" value="1"/>
</dbReference>
<dbReference type="Proteomes" id="UP000717328">
    <property type="component" value="Unassembled WGS sequence"/>
</dbReference>
<reference evidence="2" key="2">
    <citation type="submission" date="2021-10" db="EMBL/GenBank/DDBJ databases">
        <title>Phylogenomics reveals ancestral predisposition of the termite-cultivated fungus Termitomyces towards a domesticated lifestyle.</title>
        <authorList>
            <person name="Auxier B."/>
            <person name="Grum-Grzhimaylo A."/>
            <person name="Cardenas M.E."/>
            <person name="Lodge J.D."/>
            <person name="Laessoe T."/>
            <person name="Pedersen O."/>
            <person name="Smith M.E."/>
            <person name="Kuyper T.W."/>
            <person name="Franco-Molano E.A."/>
            <person name="Baroni T.J."/>
            <person name="Aanen D.K."/>
        </authorList>
    </citation>
    <scope>NUCLEOTIDE SEQUENCE</scope>
    <source>
        <strain evidence="2">D49</strain>
    </source>
</reference>
<reference evidence="2" key="1">
    <citation type="submission" date="2021-02" db="EMBL/GenBank/DDBJ databases">
        <authorList>
            <person name="Nieuwenhuis M."/>
            <person name="Van De Peppel L.J.J."/>
        </authorList>
    </citation>
    <scope>NUCLEOTIDE SEQUENCE</scope>
    <source>
        <strain evidence="2">D49</strain>
    </source>
</reference>
<accession>A0A9P7GP86</accession>
<gene>
    <name evidence="2" type="ORF">H0H81_005136</name>
</gene>
<sequence>MVSSPGTSVTCTTVAERDERIAATGAQGAVPSVNPPADDPPPPPTIETPVDDLPTEDQPATEPSTPPPGNNSGDGEAVGGGDPQTSLTLDPDVIAQGFDNDGQRVPSAGQVASLTSKNNFINFCKNINLPITNGAQVASGSCNPAPMGVIPSTKNMPSSKFVFPTNGVTIPPETSFTIQMAIRNMETGNFVNAQQNYFSAPQQLNDQGIIRGHSHVVIELLTSLDQIVPTDPNVFAFFKGLNGQANGDGILTADVERGLPAGVYKLSSINSASNHQPVLAPVAQHGSLDDAVYVREF</sequence>
<dbReference type="EMBL" id="JABCKI010000013">
    <property type="protein sequence ID" value="KAG5654287.1"/>
    <property type="molecule type" value="Genomic_DNA"/>
</dbReference>
<dbReference type="PANTHER" id="PTHR34587">
    <property type="entry name" value="VWFA DOMAIN-CONTAINING PROTEIN"/>
    <property type="match status" value="1"/>
</dbReference>
<evidence type="ECO:0000313" key="3">
    <source>
        <dbReference type="Proteomes" id="UP000717328"/>
    </source>
</evidence>
<name>A0A9P7GP86_9AGAR</name>
<dbReference type="InterPro" id="IPR053216">
    <property type="entry name" value="Appressorial_penetr-assoc"/>
</dbReference>
<protein>
    <submittedName>
        <fullName evidence="2">Uncharacterized protein</fullName>
    </submittedName>
</protein>
<feature type="compositionally biased region" description="Pro residues" evidence="1">
    <location>
        <begin position="33"/>
        <end position="46"/>
    </location>
</feature>
<evidence type="ECO:0000313" key="2">
    <source>
        <dbReference type="EMBL" id="KAG5654287.1"/>
    </source>
</evidence>
<keyword evidence="3" id="KW-1185">Reference proteome</keyword>
<feature type="compositionally biased region" description="Polar residues" evidence="1">
    <location>
        <begin position="1"/>
        <end position="13"/>
    </location>
</feature>
<evidence type="ECO:0000256" key="1">
    <source>
        <dbReference type="SAM" id="MobiDB-lite"/>
    </source>
</evidence>
<organism evidence="2 3">
    <name type="scientific">Sphagnurus paluster</name>
    <dbReference type="NCBI Taxonomy" id="117069"/>
    <lineage>
        <taxon>Eukaryota</taxon>
        <taxon>Fungi</taxon>
        <taxon>Dikarya</taxon>
        <taxon>Basidiomycota</taxon>
        <taxon>Agaricomycotina</taxon>
        <taxon>Agaricomycetes</taxon>
        <taxon>Agaricomycetidae</taxon>
        <taxon>Agaricales</taxon>
        <taxon>Tricholomatineae</taxon>
        <taxon>Lyophyllaceae</taxon>
        <taxon>Sphagnurus</taxon>
    </lineage>
</organism>
<dbReference type="AlphaFoldDB" id="A0A9P7GP86"/>